<feature type="compositionally biased region" description="Basic residues" evidence="4">
    <location>
        <begin position="290"/>
        <end position="302"/>
    </location>
</feature>
<gene>
    <name evidence="7" type="ORF">LTR84_011579</name>
</gene>
<feature type="compositionally biased region" description="Basic and acidic residues" evidence="4">
    <location>
        <begin position="255"/>
        <end position="271"/>
    </location>
</feature>
<feature type="compositionally biased region" description="Basic and acidic residues" evidence="4">
    <location>
        <begin position="621"/>
        <end position="641"/>
    </location>
</feature>
<protein>
    <recommendedName>
        <fullName evidence="9">Centrosomin N-terminal motif 1 domain-containing protein</fullName>
    </recommendedName>
</protein>
<evidence type="ECO:0000256" key="4">
    <source>
        <dbReference type="SAM" id="MobiDB-lite"/>
    </source>
</evidence>
<feature type="region of interest" description="Disordered" evidence="4">
    <location>
        <begin position="332"/>
        <end position="367"/>
    </location>
</feature>
<dbReference type="GO" id="GO:0005815">
    <property type="term" value="C:microtubule organizing center"/>
    <property type="evidence" value="ECO:0007669"/>
    <property type="project" value="InterPro"/>
</dbReference>
<dbReference type="InterPro" id="IPR012943">
    <property type="entry name" value="Cnn_1N"/>
</dbReference>
<feature type="domain" description="Centrosomin N-terminal motif 1" evidence="5">
    <location>
        <begin position="453"/>
        <end position="525"/>
    </location>
</feature>
<feature type="region of interest" description="Disordered" evidence="4">
    <location>
        <begin position="1522"/>
        <end position="1607"/>
    </location>
</feature>
<feature type="compositionally biased region" description="Polar residues" evidence="4">
    <location>
        <begin position="59"/>
        <end position="73"/>
    </location>
</feature>
<dbReference type="Pfam" id="PF12808">
    <property type="entry name" value="Mto2_bdg"/>
    <property type="match status" value="2"/>
</dbReference>
<feature type="coiled-coil region" evidence="3">
    <location>
        <begin position="859"/>
        <end position="1027"/>
    </location>
</feature>
<feature type="compositionally biased region" description="Low complexity" evidence="4">
    <location>
        <begin position="656"/>
        <end position="666"/>
    </location>
</feature>
<feature type="region of interest" description="Disordered" evidence="4">
    <location>
        <begin position="522"/>
        <end position="550"/>
    </location>
</feature>
<keyword evidence="3" id="KW-0175">Coiled coil</keyword>
<feature type="coiled-coil region" evidence="3">
    <location>
        <begin position="671"/>
        <end position="716"/>
    </location>
</feature>
<keyword evidence="2" id="KW-0963">Cytoplasm</keyword>
<evidence type="ECO:0000256" key="1">
    <source>
        <dbReference type="ARBA" id="ARBA00004496"/>
    </source>
</evidence>
<dbReference type="Proteomes" id="UP001358417">
    <property type="component" value="Unassembled WGS sequence"/>
</dbReference>
<evidence type="ECO:0000259" key="5">
    <source>
        <dbReference type="Pfam" id="PF07989"/>
    </source>
</evidence>
<organism evidence="7 8">
    <name type="scientific">Exophiala bonariae</name>
    <dbReference type="NCBI Taxonomy" id="1690606"/>
    <lineage>
        <taxon>Eukaryota</taxon>
        <taxon>Fungi</taxon>
        <taxon>Dikarya</taxon>
        <taxon>Ascomycota</taxon>
        <taxon>Pezizomycotina</taxon>
        <taxon>Eurotiomycetes</taxon>
        <taxon>Chaetothyriomycetidae</taxon>
        <taxon>Chaetothyriales</taxon>
        <taxon>Herpotrichiellaceae</taxon>
        <taxon>Exophiala</taxon>
    </lineage>
</organism>
<keyword evidence="8" id="KW-1185">Reference proteome</keyword>
<dbReference type="EMBL" id="JAVRRD010000006">
    <property type="protein sequence ID" value="KAK5057579.1"/>
    <property type="molecule type" value="Genomic_DNA"/>
</dbReference>
<comment type="subcellular location">
    <subcellularLocation>
        <location evidence="1">Cytoplasm</location>
    </subcellularLocation>
</comment>
<feature type="region of interest" description="Disordered" evidence="4">
    <location>
        <begin position="735"/>
        <end position="760"/>
    </location>
</feature>
<feature type="region of interest" description="Disordered" evidence="4">
    <location>
        <begin position="1448"/>
        <end position="1468"/>
    </location>
</feature>
<evidence type="ECO:0000313" key="7">
    <source>
        <dbReference type="EMBL" id="KAK5057579.1"/>
    </source>
</evidence>
<feature type="compositionally biased region" description="Basic and acidic residues" evidence="4">
    <location>
        <begin position="1522"/>
        <end position="1543"/>
    </location>
</feature>
<feature type="compositionally biased region" description="Low complexity" evidence="4">
    <location>
        <begin position="351"/>
        <end position="362"/>
    </location>
</feature>
<feature type="region of interest" description="Disordered" evidence="4">
    <location>
        <begin position="621"/>
        <end position="667"/>
    </location>
</feature>
<feature type="coiled-coil region" evidence="3">
    <location>
        <begin position="1232"/>
        <end position="1277"/>
    </location>
</feature>
<dbReference type="GeneID" id="89979729"/>
<accession>A0AAV9NK15</accession>
<dbReference type="PANTHER" id="PTHR23159:SF60">
    <property type="entry name" value="SPINDLE ASSEMBLY ABNORMAL PROTEIN 4"/>
    <property type="match status" value="1"/>
</dbReference>
<feature type="region of interest" description="Disordered" evidence="4">
    <location>
        <begin position="149"/>
        <end position="210"/>
    </location>
</feature>
<feature type="compositionally biased region" description="Low complexity" evidence="4">
    <location>
        <begin position="1"/>
        <end position="10"/>
    </location>
</feature>
<feature type="domain" description="Mto1-like Mto2p-binding" evidence="6">
    <location>
        <begin position="1490"/>
        <end position="1540"/>
    </location>
</feature>
<dbReference type="Pfam" id="PF07989">
    <property type="entry name" value="Cnn_1N"/>
    <property type="match status" value="1"/>
</dbReference>
<comment type="caution">
    <text evidence="7">The sequence shown here is derived from an EMBL/GenBank/DDBJ whole genome shotgun (WGS) entry which is preliminary data.</text>
</comment>
<feature type="compositionally biased region" description="Pro residues" evidence="4">
    <location>
        <begin position="1450"/>
        <end position="1462"/>
    </location>
</feature>
<dbReference type="InterPro" id="IPR024545">
    <property type="entry name" value="Mto1-like_Mto2p-bd"/>
</dbReference>
<feature type="compositionally biased region" description="Polar residues" evidence="4">
    <location>
        <begin position="1345"/>
        <end position="1362"/>
    </location>
</feature>
<dbReference type="GO" id="GO:0005737">
    <property type="term" value="C:cytoplasm"/>
    <property type="evidence" value="ECO:0007669"/>
    <property type="project" value="UniProtKB-SubCell"/>
</dbReference>
<feature type="compositionally biased region" description="Basic and acidic residues" evidence="4">
    <location>
        <begin position="1120"/>
        <end position="1134"/>
    </location>
</feature>
<feature type="region of interest" description="Disordered" evidence="4">
    <location>
        <begin position="1"/>
        <end position="79"/>
    </location>
</feature>
<feature type="region of interest" description="Disordered" evidence="4">
    <location>
        <begin position="247"/>
        <end position="317"/>
    </location>
</feature>
<feature type="compositionally biased region" description="Polar residues" evidence="4">
    <location>
        <begin position="188"/>
        <end position="202"/>
    </location>
</feature>
<feature type="region of interest" description="Disordered" evidence="4">
    <location>
        <begin position="92"/>
        <end position="119"/>
    </location>
</feature>
<feature type="compositionally biased region" description="Basic and acidic residues" evidence="4">
    <location>
        <begin position="522"/>
        <end position="534"/>
    </location>
</feature>
<proteinExistence type="predicted"/>
<feature type="compositionally biased region" description="Gly residues" evidence="4">
    <location>
        <begin position="1569"/>
        <end position="1607"/>
    </location>
</feature>
<dbReference type="RefSeq" id="XP_064708697.1">
    <property type="nucleotide sequence ID" value="XM_064855108.1"/>
</dbReference>
<evidence type="ECO:0000259" key="6">
    <source>
        <dbReference type="Pfam" id="PF12808"/>
    </source>
</evidence>
<name>A0AAV9NK15_9EURO</name>
<feature type="region of interest" description="Disordered" evidence="4">
    <location>
        <begin position="1120"/>
        <end position="1142"/>
    </location>
</feature>
<feature type="domain" description="Mto1-like Mto2p-binding" evidence="6">
    <location>
        <begin position="1285"/>
        <end position="1329"/>
    </location>
</feature>
<feature type="compositionally biased region" description="Polar residues" evidence="4">
    <location>
        <begin position="102"/>
        <end position="112"/>
    </location>
</feature>
<reference evidence="7 8" key="1">
    <citation type="submission" date="2023-08" db="EMBL/GenBank/DDBJ databases">
        <title>Black Yeasts Isolated from many extreme environments.</title>
        <authorList>
            <person name="Coleine C."/>
            <person name="Stajich J.E."/>
            <person name="Selbmann L."/>
        </authorList>
    </citation>
    <scope>NUCLEOTIDE SEQUENCE [LARGE SCALE GENOMIC DNA]</scope>
    <source>
        <strain evidence="7 8">CCFEE 5792</strain>
    </source>
</reference>
<feature type="region of interest" description="Disordered" evidence="4">
    <location>
        <begin position="1328"/>
        <end position="1383"/>
    </location>
</feature>
<evidence type="ECO:0000313" key="8">
    <source>
        <dbReference type="Proteomes" id="UP001358417"/>
    </source>
</evidence>
<dbReference type="PANTHER" id="PTHR23159">
    <property type="entry name" value="CENTROSOMAL PROTEIN 2"/>
    <property type="match status" value="1"/>
</dbReference>
<evidence type="ECO:0000256" key="2">
    <source>
        <dbReference type="ARBA" id="ARBA00022490"/>
    </source>
</evidence>
<evidence type="ECO:0008006" key="9">
    <source>
        <dbReference type="Google" id="ProtNLM"/>
    </source>
</evidence>
<sequence length="1607" mass="179126">MSSSILSSSSRPQTARRSSRVPGGFDPDDEDDVSPAGSVNNDSYSDSRDTFSLPPGPQDPSSLLQPLDENTNIELPANMTLDESAMHKKLMDIESSFIPDPSQLNSETSQSPGADDTHQFGVLNNNVAVRKKPLPIQISYNQRNTQTYLLPGPVETHSPRTPPGGYKTPAPEQLEFHDMDDAEDATPQIPNTSALENMSSSPTAAATARTLTRVQSLATMGGYETANEQEDGNEPDDDVPVISKESVLSQEDVDATPRKDDTQSDTNHRFLEVPGSADGQQESSDGGARPSRRPRYLHKRSSQARLSYDSVASSNTDASDATLGADFALQSGGAVPDSQRKARNTISRQASLGSMMSGISGMSDDDRMQRQISVPDLSTLEEESPRSNKAGGLLTPKASTFSFNMPTDTVIANNVRDLEVPGTFARQYRQERNLSPEKPTIIGMTPGPKRGLTLKEHRSTVEKLGKENFDLKMKIHFLDQALQKRSEDGIKEMITENVQLKSDRLRLEKDNHNLRKQVRELQKKLDESGERESPTADQGYGTDEERSPTAEEEVLYLRERVEITEIEIEKLRSENMAKESEKRRLAEMVKSLGDTRAATSDVGSREERDMWKDMLEAETIAREQSEEDNKRLREENQKLKSDSLTQPKSLSRKSRMGGSVVSRSSSFEAANAQQAAELDRLRHEVSELQKMIGAQASTLTSRNKEKERLYQEIEDLKLGRMGGLRSVAGDSILDRSASRARSHSRASNGTRVSRLSDQEREGLETRINELRDELSQLKLENQNLQNQFDEALAELDAVDAQAQADADQFNEELHLLTQERDNALRDAEEQDHAFQTLKTEAQEEIDGMGDELDAKVDECNRLDQEVKAQIENIKALQAEMRSAAEGLVRLEEDAQQNLSRYQSVKAELDDANRELESLEKNLSEAESKIQRLTVQQESSHNEIAFLREEQDGDKIKIGDLESLLKKVHLNLESEREKSRDLERRIGEERAQREAVASQEKQDVQRIINDLNREATGTKDELRRVRKALSSRNIEADAFKDRLTELEESLRNIIGDPNATRSALIGAVGRMSRDLEQTTMDLASVKSRLEESESLLADRDALLESTSHECRRLADAFEREKQGRRQDKVDFERANKGHNSTTRALTNSSARIAELEGLRQTDRKRMAQMEGQLKEQLTERNQILLNLWKKLSAMCGPDWAHNNSLINGNLPSQEVIGNMLFWPGFSRNLLLAAKQVEGTLSTFRDKIRRVERELYKEYQALEQTLEVRTRKLERIEESWEKMKLKMNEMELHTNAETVPRTPRSGRTPEISKLKGENRLLKAELQLLQQQQAHHNMHQRRDRNESRASGYSSVMSGEGVNQNLDGAVNGVVGVPTRSSSMRRSRNMELQRHHTTGIVEHLASMNGEVISMRSNSISSRNSGVTQSERERERGGLMIPAGPFNAPVNGNFALPPPPREAPPAPPSTASGSDIASITTAITAAGGPGGPGAEKWIHRLRELERRLKQEREARLLDRSGARKRLEERDAVNEELRRELERERVRKSTDSTAAEAASGRAFPFPASEAQPVELEGGGGGGSVRGGENGIVTGVGNGNGNGNNNGSGNGTKKR</sequence>
<evidence type="ECO:0000256" key="3">
    <source>
        <dbReference type="SAM" id="Coils"/>
    </source>
</evidence>